<gene>
    <name evidence="4" type="ORF">GCM10023321_07080</name>
</gene>
<dbReference type="EMBL" id="BAABJP010000001">
    <property type="protein sequence ID" value="GAA5146910.1"/>
    <property type="molecule type" value="Genomic_DNA"/>
</dbReference>
<protein>
    <submittedName>
        <fullName evidence="4">Class I SAM-dependent methyltransferase</fullName>
    </submittedName>
</protein>
<dbReference type="CDD" id="cd02440">
    <property type="entry name" value="AdoMet_MTases"/>
    <property type="match status" value="1"/>
</dbReference>
<keyword evidence="4" id="KW-0489">Methyltransferase</keyword>
<dbReference type="RefSeq" id="WP_185058936.1">
    <property type="nucleotide sequence ID" value="NZ_BAABJP010000001.1"/>
</dbReference>
<sequence>MEEQQTDTDALGAFGTNAMPARDEDPFADLDPASLVDPAAPTAAVAGAAAAGAAAVAASAAPEAQDPVTRHYTRSALLSSVLDAVAAAGKSVAPLDSDDVSPMDEMHTGSRLATERVAELLAPESGAQVLDLGCGLGGSARYLARHHGCQVTGVDLTRENIEVAEELTKRCGLAEQVSFRQGDVTALPFGDDAFDGAVMLHVGMNVEHKAALCAQAARVLRPGGRLVVYDLMTDTEDGAELTFPLPWANHEEISFVEPVAEYRRVLGEAGFTVGEEQDLREPALAQLAKLREMAKEDMPPIGMHVVMGDSFFVKIRNLGQAIADGRLVPTLLVAELT</sequence>
<dbReference type="PANTHER" id="PTHR44068:SF11">
    <property type="entry name" value="GERANYL DIPHOSPHATE 2-C-METHYLTRANSFERASE"/>
    <property type="match status" value="1"/>
</dbReference>
<evidence type="ECO:0000256" key="1">
    <source>
        <dbReference type="ARBA" id="ARBA00022679"/>
    </source>
</evidence>
<proteinExistence type="predicted"/>
<evidence type="ECO:0000313" key="4">
    <source>
        <dbReference type="EMBL" id="GAA5146910.1"/>
    </source>
</evidence>
<dbReference type="GO" id="GO:0008168">
    <property type="term" value="F:methyltransferase activity"/>
    <property type="evidence" value="ECO:0007669"/>
    <property type="project" value="UniProtKB-KW"/>
</dbReference>
<dbReference type="Pfam" id="PF08241">
    <property type="entry name" value="Methyltransf_11"/>
    <property type="match status" value="1"/>
</dbReference>
<evidence type="ECO:0000256" key="2">
    <source>
        <dbReference type="SAM" id="MobiDB-lite"/>
    </source>
</evidence>
<dbReference type="Gene3D" id="3.40.50.150">
    <property type="entry name" value="Vaccinia Virus protein VP39"/>
    <property type="match status" value="1"/>
</dbReference>
<name>A0ABP9PMT9_9PSEU</name>
<dbReference type="InterPro" id="IPR013216">
    <property type="entry name" value="Methyltransf_11"/>
</dbReference>
<dbReference type="PANTHER" id="PTHR44068">
    <property type="entry name" value="ZGC:194242"/>
    <property type="match status" value="1"/>
</dbReference>
<dbReference type="Proteomes" id="UP001428817">
    <property type="component" value="Unassembled WGS sequence"/>
</dbReference>
<dbReference type="GO" id="GO:0032259">
    <property type="term" value="P:methylation"/>
    <property type="evidence" value="ECO:0007669"/>
    <property type="project" value="UniProtKB-KW"/>
</dbReference>
<keyword evidence="5" id="KW-1185">Reference proteome</keyword>
<evidence type="ECO:0000313" key="5">
    <source>
        <dbReference type="Proteomes" id="UP001428817"/>
    </source>
</evidence>
<evidence type="ECO:0000259" key="3">
    <source>
        <dbReference type="Pfam" id="PF08241"/>
    </source>
</evidence>
<keyword evidence="1" id="KW-0808">Transferase</keyword>
<comment type="caution">
    <text evidence="4">The sequence shown here is derived from an EMBL/GenBank/DDBJ whole genome shotgun (WGS) entry which is preliminary data.</text>
</comment>
<dbReference type="InterPro" id="IPR050447">
    <property type="entry name" value="Erg6_SMT_methyltransf"/>
</dbReference>
<feature type="region of interest" description="Disordered" evidence="2">
    <location>
        <begin position="1"/>
        <end position="34"/>
    </location>
</feature>
<feature type="domain" description="Methyltransferase type 11" evidence="3">
    <location>
        <begin position="130"/>
        <end position="228"/>
    </location>
</feature>
<accession>A0ABP9PMT9</accession>
<dbReference type="SUPFAM" id="SSF53335">
    <property type="entry name" value="S-adenosyl-L-methionine-dependent methyltransferases"/>
    <property type="match status" value="1"/>
</dbReference>
<organism evidence="4 5">
    <name type="scientific">Pseudonocardia eucalypti</name>
    <dbReference type="NCBI Taxonomy" id="648755"/>
    <lineage>
        <taxon>Bacteria</taxon>
        <taxon>Bacillati</taxon>
        <taxon>Actinomycetota</taxon>
        <taxon>Actinomycetes</taxon>
        <taxon>Pseudonocardiales</taxon>
        <taxon>Pseudonocardiaceae</taxon>
        <taxon>Pseudonocardia</taxon>
    </lineage>
</organism>
<reference evidence="5" key="1">
    <citation type="journal article" date="2019" name="Int. J. Syst. Evol. Microbiol.">
        <title>The Global Catalogue of Microorganisms (GCM) 10K type strain sequencing project: providing services to taxonomists for standard genome sequencing and annotation.</title>
        <authorList>
            <consortium name="The Broad Institute Genomics Platform"/>
            <consortium name="The Broad Institute Genome Sequencing Center for Infectious Disease"/>
            <person name="Wu L."/>
            <person name="Ma J."/>
        </authorList>
    </citation>
    <scope>NUCLEOTIDE SEQUENCE [LARGE SCALE GENOMIC DNA]</scope>
    <source>
        <strain evidence="5">JCM 18303</strain>
    </source>
</reference>
<dbReference type="InterPro" id="IPR029063">
    <property type="entry name" value="SAM-dependent_MTases_sf"/>
</dbReference>